<gene>
    <name evidence="1" type="ORF">IH622_03705</name>
</gene>
<evidence type="ECO:0000313" key="1">
    <source>
        <dbReference type="EMBL" id="MBE0559925.1"/>
    </source>
</evidence>
<comment type="caution">
    <text evidence="1">The sequence shown here is derived from an EMBL/GenBank/DDBJ whole genome shotgun (WGS) entry which is preliminary data.</text>
</comment>
<proteinExistence type="predicted"/>
<dbReference type="Proteomes" id="UP000642265">
    <property type="component" value="Unassembled WGS sequence"/>
</dbReference>
<protein>
    <submittedName>
        <fullName evidence="1">Uncharacterized protein</fullName>
    </submittedName>
</protein>
<reference evidence="1" key="2">
    <citation type="submission" date="2020-10" db="EMBL/GenBank/DDBJ databases">
        <title>Enrichment of novel Verrucomicrobia, Bacteroidetes and Krumholzibacteria in an oxygen-limited, methane- and iron-fed bioreactor inoculated with Bothnian Sea sediments.</title>
        <authorList>
            <person name="Martins P.D."/>
            <person name="de Jong A."/>
            <person name="Lenstra W.K."/>
            <person name="van Helmond N.A.G.M."/>
            <person name="Slomp C.P."/>
            <person name="Jetten M.S.M."/>
            <person name="Welte C.U."/>
            <person name="Rasigraf O."/>
        </authorList>
    </citation>
    <scope>NUCLEOTIDE SEQUENCE</scope>
    <source>
        <strain evidence="1">MAG47</strain>
    </source>
</reference>
<sequence length="139" mass="15891">MADDKEKTQRRVYVLPTDLVERIVAYQQDMGLPSEVEAARRLLDEALMRRDDWRAITNRFLEKLKETRVMSDIAKDILVGHPLVSQVRMDPGTIKFDLTSGETIEITNNGLVTATDNYGQNLDLNASPFSRHLDDEIPF</sequence>
<accession>A0A8I0N2Q7</accession>
<name>A0A8I0N2Q7_BRUAN</name>
<evidence type="ECO:0000313" key="2">
    <source>
        <dbReference type="Proteomes" id="UP000642265"/>
    </source>
</evidence>
<dbReference type="AlphaFoldDB" id="A0A8I0N2Q7"/>
<organism evidence="1 2">
    <name type="scientific">Brucella anthropi</name>
    <name type="common">Ochrobactrum anthropi</name>
    <dbReference type="NCBI Taxonomy" id="529"/>
    <lineage>
        <taxon>Bacteria</taxon>
        <taxon>Pseudomonadati</taxon>
        <taxon>Pseudomonadota</taxon>
        <taxon>Alphaproteobacteria</taxon>
        <taxon>Hyphomicrobiales</taxon>
        <taxon>Brucellaceae</taxon>
        <taxon>Brucella/Ochrobactrum group</taxon>
        <taxon>Brucella</taxon>
    </lineage>
</organism>
<dbReference type="EMBL" id="JACZKO010000011">
    <property type="protein sequence ID" value="MBE0559925.1"/>
    <property type="molecule type" value="Genomic_DNA"/>
</dbReference>
<reference evidence="1" key="1">
    <citation type="submission" date="2020-09" db="EMBL/GenBank/DDBJ databases">
        <authorList>
            <person name="Dalcin Martins P."/>
        </authorList>
    </citation>
    <scope>NUCLEOTIDE SEQUENCE</scope>
    <source>
        <strain evidence="1">MAG47</strain>
    </source>
</reference>